<accession>A0A9X0WJC6</accession>
<gene>
    <name evidence="1" type="ORF">CKO25_13550</name>
</gene>
<dbReference type="AlphaFoldDB" id="A0A9X0WJC6"/>
<dbReference type="RefSeq" id="WP_200388461.1">
    <property type="nucleotide sequence ID" value="NZ_NRSD01000014.1"/>
</dbReference>
<organism evidence="1 2">
    <name type="scientific">Thiocapsa imhoffii</name>
    <dbReference type="NCBI Taxonomy" id="382777"/>
    <lineage>
        <taxon>Bacteria</taxon>
        <taxon>Pseudomonadati</taxon>
        <taxon>Pseudomonadota</taxon>
        <taxon>Gammaproteobacteria</taxon>
        <taxon>Chromatiales</taxon>
        <taxon>Chromatiaceae</taxon>
        <taxon>Thiocapsa</taxon>
    </lineage>
</organism>
<evidence type="ECO:0008006" key="3">
    <source>
        <dbReference type="Google" id="ProtNLM"/>
    </source>
</evidence>
<reference evidence="1 2" key="1">
    <citation type="journal article" date="2020" name="Microorganisms">
        <title>Osmotic Adaptation and Compatible Solute Biosynthesis of Phototrophic Bacteria as Revealed from Genome Analyses.</title>
        <authorList>
            <person name="Imhoff J.F."/>
            <person name="Rahn T."/>
            <person name="Kunzel S."/>
            <person name="Keller A."/>
            <person name="Neulinger S.C."/>
        </authorList>
    </citation>
    <scope>NUCLEOTIDE SEQUENCE [LARGE SCALE GENOMIC DNA]</scope>
    <source>
        <strain evidence="1 2">DSM 21303</strain>
    </source>
</reference>
<proteinExistence type="predicted"/>
<comment type="caution">
    <text evidence="1">The sequence shown here is derived from an EMBL/GenBank/DDBJ whole genome shotgun (WGS) entry which is preliminary data.</text>
</comment>
<dbReference type="EMBL" id="NRSD01000014">
    <property type="protein sequence ID" value="MBK1645653.1"/>
    <property type="molecule type" value="Genomic_DNA"/>
</dbReference>
<protein>
    <recommendedName>
        <fullName evidence="3">Carboxymuconolactone decarboxylase family protein</fullName>
    </recommendedName>
</protein>
<evidence type="ECO:0000313" key="1">
    <source>
        <dbReference type="EMBL" id="MBK1645653.1"/>
    </source>
</evidence>
<dbReference type="Proteomes" id="UP001138802">
    <property type="component" value="Unassembled WGS sequence"/>
</dbReference>
<name>A0A9X0WJC6_9GAMM</name>
<sequence>MAKVEQSPVLGHAFNDVLTELHAHVFTGVPGESDPFVLSMLDREYLAFVLACYYQCEHCQRHHERAIDRERRQLGVRDWNWKKELVRTTLFLRTSRSDVSVIEWREWEAAWKSFAQRIHLRHPSLACYIAYAIGIARNDHTLMDLAFNSISGSLDVDAQVKGVIRDIDRVVIFMKAATSKNRTDSVIIRHLKSRGLSAS</sequence>
<keyword evidence="2" id="KW-1185">Reference proteome</keyword>
<evidence type="ECO:0000313" key="2">
    <source>
        <dbReference type="Proteomes" id="UP001138802"/>
    </source>
</evidence>